<organism evidence="1 2">
    <name type="scientific">Kitasatospora kazusensis</name>
    <dbReference type="NCBI Taxonomy" id="407974"/>
    <lineage>
        <taxon>Bacteria</taxon>
        <taxon>Bacillati</taxon>
        <taxon>Actinomycetota</taxon>
        <taxon>Actinomycetes</taxon>
        <taxon>Kitasatosporales</taxon>
        <taxon>Streptomycetaceae</taxon>
        <taxon>Kitasatospora</taxon>
    </lineage>
</organism>
<gene>
    <name evidence="1" type="ORF">GCM10009760_26110</name>
</gene>
<protein>
    <submittedName>
        <fullName evidence="1">Uncharacterized protein</fullName>
    </submittedName>
</protein>
<dbReference type="Proteomes" id="UP001422759">
    <property type="component" value="Unassembled WGS sequence"/>
</dbReference>
<sequence length="54" mass="6153">MFLARVGKDGPQDPLTQMLPNRPFDCDYCPFWHVASKPVTARAALRRRRGVGPR</sequence>
<evidence type="ECO:0000313" key="1">
    <source>
        <dbReference type="EMBL" id="GAA2141682.1"/>
    </source>
</evidence>
<dbReference type="EMBL" id="BAAANT010000012">
    <property type="protein sequence ID" value="GAA2141682.1"/>
    <property type="molecule type" value="Genomic_DNA"/>
</dbReference>
<name>A0ABN2ZG45_9ACTN</name>
<reference evidence="1 2" key="1">
    <citation type="journal article" date="2019" name="Int. J. Syst. Evol. Microbiol.">
        <title>The Global Catalogue of Microorganisms (GCM) 10K type strain sequencing project: providing services to taxonomists for standard genome sequencing and annotation.</title>
        <authorList>
            <consortium name="The Broad Institute Genomics Platform"/>
            <consortium name="The Broad Institute Genome Sequencing Center for Infectious Disease"/>
            <person name="Wu L."/>
            <person name="Ma J."/>
        </authorList>
    </citation>
    <scope>NUCLEOTIDE SEQUENCE [LARGE SCALE GENOMIC DNA]</scope>
    <source>
        <strain evidence="1 2">JCM 14560</strain>
    </source>
</reference>
<keyword evidence="2" id="KW-1185">Reference proteome</keyword>
<proteinExistence type="predicted"/>
<accession>A0ABN2ZG45</accession>
<comment type="caution">
    <text evidence="1">The sequence shown here is derived from an EMBL/GenBank/DDBJ whole genome shotgun (WGS) entry which is preliminary data.</text>
</comment>
<evidence type="ECO:0000313" key="2">
    <source>
        <dbReference type="Proteomes" id="UP001422759"/>
    </source>
</evidence>